<dbReference type="GO" id="GO:0005524">
    <property type="term" value="F:ATP binding"/>
    <property type="evidence" value="ECO:0007669"/>
    <property type="project" value="UniProtKB-KW"/>
</dbReference>
<feature type="domain" description="DNA helicase Pif1-like DEAD-box helicase" evidence="2">
    <location>
        <begin position="1"/>
        <end position="56"/>
    </location>
</feature>
<dbReference type="Proteomes" id="UP000507470">
    <property type="component" value="Unassembled WGS sequence"/>
</dbReference>
<dbReference type="PANTHER" id="PTHR10492:SF57">
    <property type="entry name" value="ATP-DEPENDENT DNA HELICASE"/>
    <property type="match status" value="1"/>
</dbReference>
<dbReference type="OrthoDB" id="5854156at2759"/>
<organism evidence="3 4">
    <name type="scientific">Mytilus coruscus</name>
    <name type="common">Sea mussel</name>
    <dbReference type="NCBI Taxonomy" id="42192"/>
    <lineage>
        <taxon>Eukaryota</taxon>
        <taxon>Metazoa</taxon>
        <taxon>Spiralia</taxon>
        <taxon>Lophotrochozoa</taxon>
        <taxon>Mollusca</taxon>
        <taxon>Bivalvia</taxon>
        <taxon>Autobranchia</taxon>
        <taxon>Pteriomorphia</taxon>
        <taxon>Mytilida</taxon>
        <taxon>Mytiloidea</taxon>
        <taxon>Mytilidae</taxon>
        <taxon>Mytilinae</taxon>
        <taxon>Mytilus</taxon>
    </lineage>
</organism>
<keyword evidence="1" id="KW-0378">Hydrolase</keyword>
<dbReference type="GO" id="GO:0043139">
    <property type="term" value="F:5'-3' DNA helicase activity"/>
    <property type="evidence" value="ECO:0007669"/>
    <property type="project" value="UniProtKB-EC"/>
</dbReference>
<comment type="cofactor">
    <cofactor evidence="1">
        <name>Mg(2+)</name>
        <dbReference type="ChEBI" id="CHEBI:18420"/>
    </cofactor>
</comment>
<dbReference type="GO" id="GO:0016787">
    <property type="term" value="F:hydrolase activity"/>
    <property type="evidence" value="ECO:0007669"/>
    <property type="project" value="UniProtKB-KW"/>
</dbReference>
<proteinExistence type="inferred from homology"/>
<keyword evidence="1" id="KW-0067">ATP-binding</keyword>
<sequence length="151" mass="17224">MVHKHVIECGHRTFCDIMECNDPFGGKIVMLGGDFRQVLPVIRHGRQADIVESNLKRITIIPSDAGLPFDLKRRQFIRPAFEITINKYQEQILDHIGLDLTESIFSHGQLCVALSRVRSFHSLTILPNKDSFVNGKHTSQNIVYKEVLNQT</sequence>
<evidence type="ECO:0000256" key="1">
    <source>
        <dbReference type="RuleBase" id="RU363044"/>
    </source>
</evidence>
<keyword evidence="1" id="KW-0234">DNA repair</keyword>
<keyword evidence="1" id="KW-0233">DNA recombination</keyword>
<dbReference type="EMBL" id="CACVKT020005567">
    <property type="protein sequence ID" value="CAC5395794.1"/>
    <property type="molecule type" value="Genomic_DNA"/>
</dbReference>
<keyword evidence="1" id="KW-0347">Helicase</keyword>
<dbReference type="EC" id="5.6.2.3" evidence="1"/>
<evidence type="ECO:0000313" key="4">
    <source>
        <dbReference type="Proteomes" id="UP000507470"/>
    </source>
</evidence>
<dbReference type="InterPro" id="IPR027417">
    <property type="entry name" value="P-loop_NTPase"/>
</dbReference>
<gene>
    <name evidence="3" type="ORF">MCOR_30424</name>
</gene>
<keyword evidence="1" id="KW-0227">DNA damage</keyword>
<dbReference type="InterPro" id="IPR010285">
    <property type="entry name" value="DNA_helicase_pif1-like_DEAD"/>
</dbReference>
<name>A0A6J8CL40_MYTCO</name>
<dbReference type="GO" id="GO:0000723">
    <property type="term" value="P:telomere maintenance"/>
    <property type="evidence" value="ECO:0007669"/>
    <property type="project" value="InterPro"/>
</dbReference>
<comment type="similarity">
    <text evidence="1">Belongs to the helicase family.</text>
</comment>
<dbReference type="SUPFAM" id="SSF52540">
    <property type="entry name" value="P-loop containing nucleoside triphosphate hydrolases"/>
    <property type="match status" value="1"/>
</dbReference>
<evidence type="ECO:0000313" key="3">
    <source>
        <dbReference type="EMBL" id="CAC5395794.1"/>
    </source>
</evidence>
<accession>A0A6J8CL40</accession>
<dbReference type="PANTHER" id="PTHR10492">
    <property type="match status" value="1"/>
</dbReference>
<protein>
    <recommendedName>
        <fullName evidence="1">ATP-dependent DNA helicase</fullName>
        <ecNumber evidence="1">5.6.2.3</ecNumber>
    </recommendedName>
</protein>
<dbReference type="AlphaFoldDB" id="A0A6J8CL40"/>
<dbReference type="GO" id="GO:0006281">
    <property type="term" value="P:DNA repair"/>
    <property type="evidence" value="ECO:0007669"/>
    <property type="project" value="UniProtKB-KW"/>
</dbReference>
<dbReference type="Pfam" id="PF05970">
    <property type="entry name" value="PIF1"/>
    <property type="match status" value="1"/>
</dbReference>
<reference evidence="3 4" key="1">
    <citation type="submission" date="2020-06" db="EMBL/GenBank/DDBJ databases">
        <authorList>
            <person name="Li R."/>
            <person name="Bekaert M."/>
        </authorList>
    </citation>
    <scope>NUCLEOTIDE SEQUENCE [LARGE SCALE GENOMIC DNA]</scope>
    <source>
        <strain evidence="4">wild</strain>
    </source>
</reference>
<keyword evidence="1" id="KW-0547">Nucleotide-binding</keyword>
<dbReference type="GO" id="GO:0006310">
    <property type="term" value="P:DNA recombination"/>
    <property type="evidence" value="ECO:0007669"/>
    <property type="project" value="UniProtKB-KW"/>
</dbReference>
<evidence type="ECO:0000259" key="2">
    <source>
        <dbReference type="Pfam" id="PF05970"/>
    </source>
</evidence>
<keyword evidence="4" id="KW-1185">Reference proteome</keyword>
<comment type="catalytic activity">
    <reaction evidence="1">
        <text>ATP + H2O = ADP + phosphate + H(+)</text>
        <dbReference type="Rhea" id="RHEA:13065"/>
        <dbReference type="ChEBI" id="CHEBI:15377"/>
        <dbReference type="ChEBI" id="CHEBI:15378"/>
        <dbReference type="ChEBI" id="CHEBI:30616"/>
        <dbReference type="ChEBI" id="CHEBI:43474"/>
        <dbReference type="ChEBI" id="CHEBI:456216"/>
        <dbReference type="EC" id="5.6.2.3"/>
    </reaction>
</comment>